<dbReference type="EMBL" id="CP035496">
    <property type="protein sequence ID" value="QAY64976.1"/>
    <property type="molecule type" value="Genomic_DNA"/>
</dbReference>
<feature type="region of interest" description="Disordered" evidence="1">
    <location>
        <begin position="209"/>
        <end position="265"/>
    </location>
</feature>
<dbReference type="Gene3D" id="1.10.530.10">
    <property type="match status" value="1"/>
</dbReference>
<feature type="domain" description="Transglycosylase SLT" evidence="2">
    <location>
        <begin position="33"/>
        <end position="77"/>
    </location>
</feature>
<dbReference type="KEGG" id="xyl:ET495_17290"/>
<dbReference type="OrthoDB" id="9815778at2"/>
<dbReference type="PANTHER" id="PTHR37423">
    <property type="entry name" value="SOLUBLE LYTIC MUREIN TRANSGLYCOSYLASE-RELATED"/>
    <property type="match status" value="1"/>
</dbReference>
<feature type="compositionally biased region" description="Low complexity" evidence="1">
    <location>
        <begin position="233"/>
        <end position="265"/>
    </location>
</feature>
<evidence type="ECO:0000259" key="2">
    <source>
        <dbReference type="Pfam" id="PF13406"/>
    </source>
</evidence>
<gene>
    <name evidence="3" type="ORF">ET495_17290</name>
</gene>
<organism evidence="3 4">
    <name type="scientific">Xylanimonas allomyrinae</name>
    <dbReference type="NCBI Taxonomy" id="2509459"/>
    <lineage>
        <taxon>Bacteria</taxon>
        <taxon>Bacillati</taxon>
        <taxon>Actinomycetota</taxon>
        <taxon>Actinomycetes</taxon>
        <taxon>Micrococcales</taxon>
        <taxon>Promicromonosporaceae</taxon>
        <taxon>Xylanimonas</taxon>
    </lineage>
</organism>
<evidence type="ECO:0000313" key="3">
    <source>
        <dbReference type="EMBL" id="QAY64976.1"/>
    </source>
</evidence>
<dbReference type="CDD" id="cd13399">
    <property type="entry name" value="Slt35-like"/>
    <property type="match status" value="1"/>
</dbReference>
<accession>A0A4P6EQY4</accession>
<keyword evidence="4" id="KW-1185">Reference proteome</keyword>
<sequence length="265" mass="27211">MGQQGWLALCRDHPGGDRGTDRGRIQLEPQRPIPVGAQGLAQFMPETWVTWGEDADGNGVVSPLDPSDAIMAQGNFMCALYDQVSVATADGRISGDPFDLALASYNAGFGNVTKFGDVPPFKETQNYIARIRSLIGRYSAASSNPLPGSSIGEQIVAAGETQLGVPYSWGGGGPNGPSTGSGSGANTAGFDCSHFVWYATYQASGGSLNILPRPTPKPRPGPKSSTAPVGPQSTTRACSPATSSPSAKAEAAPTTTSASTSAMGE</sequence>
<name>A0A4P6EQY4_9MICO</name>
<dbReference type="InterPro" id="IPR038765">
    <property type="entry name" value="Papain-like_cys_pep_sf"/>
</dbReference>
<dbReference type="SUPFAM" id="SSF53955">
    <property type="entry name" value="Lysozyme-like"/>
    <property type="match status" value="1"/>
</dbReference>
<geneLocation type="plasmid" evidence="3">
    <name>unnamed1</name>
</geneLocation>
<dbReference type="Gene3D" id="3.90.1720.10">
    <property type="entry name" value="endopeptidase domain like (from Nostoc punctiforme)"/>
    <property type="match status" value="1"/>
</dbReference>
<protein>
    <recommendedName>
        <fullName evidence="2">Transglycosylase SLT domain-containing protein</fullName>
    </recommendedName>
</protein>
<keyword evidence="3" id="KW-0614">Plasmid</keyword>
<reference evidence="3 4" key="1">
    <citation type="submission" date="2019-01" db="EMBL/GenBank/DDBJ databases">
        <title>Genome sequencing of strain 2JSPR-7.</title>
        <authorList>
            <person name="Heo J."/>
            <person name="Kim S.-J."/>
            <person name="Kim J.-S."/>
            <person name="Hong S.-B."/>
            <person name="Kwon S.-W."/>
        </authorList>
    </citation>
    <scope>NUCLEOTIDE SEQUENCE [LARGE SCALE GENOMIC DNA]</scope>
    <source>
        <strain evidence="3 4">2JSPR-7</strain>
        <plasmid evidence="3 4">unnamed1</plasmid>
    </source>
</reference>
<evidence type="ECO:0000256" key="1">
    <source>
        <dbReference type="SAM" id="MobiDB-lite"/>
    </source>
</evidence>
<dbReference type="PANTHER" id="PTHR37423:SF2">
    <property type="entry name" value="MEMBRANE-BOUND LYTIC MUREIN TRANSGLYCOSYLASE C"/>
    <property type="match status" value="1"/>
</dbReference>
<dbReference type="SUPFAM" id="SSF54001">
    <property type="entry name" value="Cysteine proteinases"/>
    <property type="match status" value="1"/>
</dbReference>
<dbReference type="Pfam" id="PF13406">
    <property type="entry name" value="SLT_2"/>
    <property type="match status" value="1"/>
</dbReference>
<evidence type="ECO:0000313" key="4">
    <source>
        <dbReference type="Proteomes" id="UP000291758"/>
    </source>
</evidence>
<dbReference type="InterPro" id="IPR023346">
    <property type="entry name" value="Lysozyme-like_dom_sf"/>
</dbReference>
<proteinExistence type="predicted"/>
<dbReference type="InterPro" id="IPR031304">
    <property type="entry name" value="SLT_2"/>
</dbReference>
<dbReference type="AlphaFoldDB" id="A0A4P6EQY4"/>
<dbReference type="Proteomes" id="UP000291758">
    <property type="component" value="Plasmid unnamed1"/>
</dbReference>